<reference evidence="1" key="1">
    <citation type="submission" date="2014-09" db="EMBL/GenBank/DDBJ databases">
        <authorList>
            <person name="Magalhaes I.L.F."/>
            <person name="Oliveira U."/>
            <person name="Santos F.R."/>
            <person name="Vidigal T.H.D.A."/>
            <person name="Brescovit A.D."/>
            <person name="Santos A.J."/>
        </authorList>
    </citation>
    <scope>NUCLEOTIDE SEQUENCE</scope>
    <source>
        <tissue evidence="1">Shoot tissue taken approximately 20 cm above the soil surface</tissue>
    </source>
</reference>
<name>A0A0A8YAE1_ARUDO</name>
<protein>
    <submittedName>
        <fullName evidence="1">Uncharacterized protein</fullName>
    </submittedName>
</protein>
<sequence length="34" mass="3701">MGSIRLKPGQPSDGTLVSVLFSLEHLKLSVQSLY</sequence>
<dbReference type="EMBL" id="GBRH01275510">
    <property type="protein sequence ID" value="JAD22385.1"/>
    <property type="molecule type" value="Transcribed_RNA"/>
</dbReference>
<reference evidence="1" key="2">
    <citation type="journal article" date="2015" name="Data Brief">
        <title>Shoot transcriptome of the giant reed, Arundo donax.</title>
        <authorList>
            <person name="Barrero R.A."/>
            <person name="Guerrero F.D."/>
            <person name="Moolhuijzen P."/>
            <person name="Goolsby J.A."/>
            <person name="Tidwell J."/>
            <person name="Bellgard S.E."/>
            <person name="Bellgard M.I."/>
        </authorList>
    </citation>
    <scope>NUCLEOTIDE SEQUENCE</scope>
    <source>
        <tissue evidence="1">Shoot tissue taken approximately 20 cm above the soil surface</tissue>
    </source>
</reference>
<organism evidence="1">
    <name type="scientific">Arundo donax</name>
    <name type="common">Giant reed</name>
    <name type="synonym">Donax arundinaceus</name>
    <dbReference type="NCBI Taxonomy" id="35708"/>
    <lineage>
        <taxon>Eukaryota</taxon>
        <taxon>Viridiplantae</taxon>
        <taxon>Streptophyta</taxon>
        <taxon>Embryophyta</taxon>
        <taxon>Tracheophyta</taxon>
        <taxon>Spermatophyta</taxon>
        <taxon>Magnoliopsida</taxon>
        <taxon>Liliopsida</taxon>
        <taxon>Poales</taxon>
        <taxon>Poaceae</taxon>
        <taxon>PACMAD clade</taxon>
        <taxon>Arundinoideae</taxon>
        <taxon>Arundineae</taxon>
        <taxon>Arundo</taxon>
    </lineage>
</organism>
<proteinExistence type="predicted"/>
<accession>A0A0A8YAE1</accession>
<evidence type="ECO:0000313" key="1">
    <source>
        <dbReference type="EMBL" id="JAD22385.1"/>
    </source>
</evidence>
<dbReference type="AlphaFoldDB" id="A0A0A8YAE1"/>